<comment type="catalytic activity">
    <reaction evidence="1">
        <text>2 6,7-dimethyl-8-(1-D-ribityl)lumazine + H(+) = 5-amino-6-(D-ribitylamino)uracil + riboflavin</text>
        <dbReference type="Rhea" id="RHEA:20772"/>
        <dbReference type="ChEBI" id="CHEBI:15378"/>
        <dbReference type="ChEBI" id="CHEBI:15934"/>
        <dbReference type="ChEBI" id="CHEBI:57986"/>
        <dbReference type="ChEBI" id="CHEBI:58201"/>
        <dbReference type="EC" id="2.5.1.9"/>
    </reaction>
</comment>
<evidence type="ECO:0000256" key="9">
    <source>
        <dbReference type="NCBIfam" id="TIGR00187"/>
    </source>
</evidence>
<evidence type="ECO:0000256" key="3">
    <source>
        <dbReference type="ARBA" id="ARBA00004887"/>
    </source>
</evidence>
<dbReference type="InterPro" id="IPR001783">
    <property type="entry name" value="Lumazine-bd"/>
</dbReference>
<feature type="repeat" description="Lumazine-binding" evidence="10">
    <location>
        <begin position="99"/>
        <end position="195"/>
    </location>
</feature>
<evidence type="ECO:0000259" key="11">
    <source>
        <dbReference type="PROSITE" id="PS51177"/>
    </source>
</evidence>
<dbReference type="RefSeq" id="WP_013161982.1">
    <property type="nucleotide sequence ID" value="NZ_CP010341.1"/>
</dbReference>
<dbReference type="PIRSF" id="PIRSF000498">
    <property type="entry name" value="Riboflavin_syn_A"/>
    <property type="match status" value="1"/>
</dbReference>
<dbReference type="EC" id="2.5.1.9" evidence="4 9"/>
<dbReference type="PROSITE" id="PS51177">
    <property type="entry name" value="LUMAZINE_BIND"/>
    <property type="match status" value="2"/>
</dbReference>
<dbReference type="SUPFAM" id="SSF63380">
    <property type="entry name" value="Riboflavin synthase domain-like"/>
    <property type="match status" value="2"/>
</dbReference>
<dbReference type="InterPro" id="IPR026017">
    <property type="entry name" value="Lumazine-bd_dom"/>
</dbReference>
<organism evidence="12">
    <name type="scientific">Propionibacterium freudenreichii subsp. freudenreichii</name>
    <dbReference type="NCBI Taxonomy" id="66712"/>
    <lineage>
        <taxon>Bacteria</taxon>
        <taxon>Bacillati</taxon>
        <taxon>Actinomycetota</taxon>
        <taxon>Actinomycetes</taxon>
        <taxon>Propionibacteriales</taxon>
        <taxon>Propionibacteriaceae</taxon>
        <taxon>Propionibacterium</taxon>
    </lineage>
</organism>
<dbReference type="GO" id="GO:0009231">
    <property type="term" value="P:riboflavin biosynthetic process"/>
    <property type="evidence" value="ECO:0007669"/>
    <property type="project" value="UniProtKB-KW"/>
</dbReference>
<evidence type="ECO:0000256" key="8">
    <source>
        <dbReference type="ARBA" id="ARBA00022737"/>
    </source>
</evidence>
<evidence type="ECO:0000256" key="6">
    <source>
        <dbReference type="ARBA" id="ARBA00022619"/>
    </source>
</evidence>
<dbReference type="Pfam" id="PF00677">
    <property type="entry name" value="Lum_binding"/>
    <property type="match status" value="2"/>
</dbReference>
<keyword evidence="7 12" id="KW-0808">Transferase</keyword>
<evidence type="ECO:0000256" key="4">
    <source>
        <dbReference type="ARBA" id="ARBA00012827"/>
    </source>
</evidence>
<dbReference type="Gene3D" id="2.40.30.20">
    <property type="match status" value="2"/>
</dbReference>
<sequence length="220" mass="22440">MFTGIIEEIGTIDTSAPAEGGGARLAIRGPLAVSDATPGCSIAVNGTCLTVVDLPGDDSFVVDLMPETLRRTSLGRLSQGSQVNLERAMRADARLDGHQVQGHVDGLATLLERTDADGWVELEFGVPDALGPLIAEKGAVALDGVSLTVTHVGPASLGVALIPETLRMTTLGGLEVGDVVNIEVDPVARYVERQLQAAGLVGSVADGVAAGALQEAGVQA</sequence>
<comment type="function">
    <text evidence="2">Catalyzes the dismutation of two molecules of 6,7-dimethyl-8-ribityllumazine, resulting in the formation of riboflavin and 5-amino-6-(D-ribitylamino)uracil.</text>
</comment>
<dbReference type="CDD" id="cd00402">
    <property type="entry name" value="Riboflavin_synthase_like"/>
    <property type="match status" value="1"/>
</dbReference>
<comment type="pathway">
    <text evidence="3">Cofactor biosynthesis; riboflavin biosynthesis; riboflavin from 2-hydroxy-3-oxobutyl phosphate and 5-amino-6-(D-ribitylamino)uracil: step 2/2.</text>
</comment>
<evidence type="ECO:0000313" key="12">
    <source>
        <dbReference type="EMBL" id="CEP26498.1"/>
    </source>
</evidence>
<feature type="domain" description="Lumazine-binding" evidence="11">
    <location>
        <begin position="99"/>
        <end position="195"/>
    </location>
</feature>
<evidence type="ECO:0000256" key="2">
    <source>
        <dbReference type="ARBA" id="ARBA00002803"/>
    </source>
</evidence>
<evidence type="ECO:0000256" key="7">
    <source>
        <dbReference type="ARBA" id="ARBA00022679"/>
    </source>
</evidence>
<dbReference type="InterPro" id="IPR023366">
    <property type="entry name" value="ATP_synth_asu-like_sf"/>
</dbReference>
<evidence type="ECO:0000256" key="10">
    <source>
        <dbReference type="PROSITE-ProRule" id="PRU00524"/>
    </source>
</evidence>
<dbReference type="GO" id="GO:0004746">
    <property type="term" value="F:riboflavin synthase activity"/>
    <property type="evidence" value="ECO:0007669"/>
    <property type="project" value="UniProtKB-UniRule"/>
</dbReference>
<dbReference type="PANTHER" id="PTHR21098:SF12">
    <property type="entry name" value="RIBOFLAVIN SYNTHASE"/>
    <property type="match status" value="1"/>
</dbReference>
<evidence type="ECO:0000256" key="5">
    <source>
        <dbReference type="ARBA" id="ARBA00013950"/>
    </source>
</evidence>
<proteinExistence type="predicted"/>
<dbReference type="PATRIC" id="fig|66712.6.peg.2059"/>
<dbReference type="NCBIfam" id="TIGR00187">
    <property type="entry name" value="ribE"/>
    <property type="match status" value="1"/>
</dbReference>
<feature type="domain" description="Lumazine-binding" evidence="11">
    <location>
        <begin position="1"/>
        <end position="98"/>
    </location>
</feature>
<accession>A0A068VVD4</accession>
<dbReference type="FunFam" id="2.40.30.20:FF:000003">
    <property type="entry name" value="Riboflavin synthase, alpha subunit"/>
    <property type="match status" value="1"/>
</dbReference>
<dbReference type="PANTHER" id="PTHR21098">
    <property type="entry name" value="RIBOFLAVIN SYNTHASE ALPHA CHAIN"/>
    <property type="match status" value="1"/>
</dbReference>
<name>A0A068VVD4_PROFF</name>
<dbReference type="KEGG" id="pfre:RM25_2017"/>
<dbReference type="GeneID" id="61221298"/>
<dbReference type="EMBL" id="LM676413">
    <property type="protein sequence ID" value="CEP26498.1"/>
    <property type="molecule type" value="Genomic_DNA"/>
</dbReference>
<feature type="repeat" description="Lumazine-binding" evidence="10">
    <location>
        <begin position="1"/>
        <end position="98"/>
    </location>
</feature>
<dbReference type="InterPro" id="IPR017938">
    <property type="entry name" value="Riboflavin_synthase-like_b-brl"/>
</dbReference>
<protein>
    <recommendedName>
        <fullName evidence="5 9">Riboflavin synthase</fullName>
        <ecNumber evidence="4 9">2.5.1.9</ecNumber>
    </recommendedName>
</protein>
<dbReference type="AlphaFoldDB" id="A0A068VVD4"/>
<keyword evidence="8" id="KW-0677">Repeat</keyword>
<gene>
    <name evidence="12" type="primary">ribC (ribE)</name>
    <name evidence="12" type="ORF">PFCIRM138_07880</name>
</gene>
<dbReference type="NCBIfam" id="NF006767">
    <property type="entry name" value="PRK09289.1"/>
    <property type="match status" value="1"/>
</dbReference>
<keyword evidence="6" id="KW-0686">Riboflavin biosynthesis</keyword>
<evidence type="ECO:0000256" key="1">
    <source>
        <dbReference type="ARBA" id="ARBA00000968"/>
    </source>
</evidence>
<reference evidence="12" key="1">
    <citation type="submission" date="2014-08" db="EMBL/GenBank/DDBJ databases">
        <authorList>
            <person name="Falentin Helene"/>
        </authorList>
    </citation>
    <scope>NUCLEOTIDE SEQUENCE</scope>
</reference>